<keyword evidence="5" id="KW-1185">Reference proteome</keyword>
<dbReference type="InterPro" id="IPR006624">
    <property type="entry name" value="Beta-propeller_rpt_TECPR"/>
</dbReference>
<evidence type="ECO:0000256" key="2">
    <source>
        <dbReference type="ARBA" id="ARBA00038331"/>
    </source>
</evidence>
<dbReference type="InterPro" id="IPR051513">
    <property type="entry name" value="Tectonin_beta-prop"/>
</dbReference>
<comment type="similarity">
    <text evidence="2">Belongs to the tectonin family.</text>
</comment>
<accession>A0A668ACM8</accession>
<dbReference type="Proteomes" id="UP000472263">
    <property type="component" value="Chromosome 23"/>
</dbReference>
<evidence type="ECO:0000256" key="3">
    <source>
        <dbReference type="SAM" id="SignalP"/>
    </source>
</evidence>
<evidence type="ECO:0000313" key="5">
    <source>
        <dbReference type="Proteomes" id="UP000472263"/>
    </source>
</evidence>
<reference evidence="4" key="1">
    <citation type="submission" date="2019-06" db="EMBL/GenBank/DDBJ databases">
        <authorList>
            <consortium name="Wellcome Sanger Institute Data Sharing"/>
        </authorList>
    </citation>
    <scope>NUCLEOTIDE SEQUENCE [LARGE SCALE GENOMIC DNA]</scope>
</reference>
<dbReference type="PANTHER" id="PTHR23250">
    <property type="entry name" value="DYSFERLIN-RELATED"/>
    <property type="match status" value="1"/>
</dbReference>
<dbReference type="Pfam" id="PF19193">
    <property type="entry name" value="Tectonin"/>
    <property type="match status" value="1"/>
</dbReference>
<dbReference type="GeneTree" id="ENSGT00510000047886"/>
<feature type="chain" id="PRO_5025360720" evidence="3">
    <location>
        <begin position="20"/>
        <end position="254"/>
    </location>
</feature>
<proteinExistence type="inferred from homology"/>
<reference evidence="4" key="2">
    <citation type="submission" date="2025-08" db="UniProtKB">
        <authorList>
            <consortium name="Ensembl"/>
        </authorList>
    </citation>
    <scope>IDENTIFICATION</scope>
</reference>
<reference evidence="4" key="3">
    <citation type="submission" date="2025-09" db="UniProtKB">
        <authorList>
            <consortium name="Ensembl"/>
        </authorList>
    </citation>
    <scope>IDENTIFICATION</scope>
</reference>
<keyword evidence="1" id="KW-0430">Lectin</keyword>
<sequence>MQTIAAFMLVLCHLGISQALNCTEAPRLSYATQVDAGLGQVVARNRYNWGYLLMRSSWYSLPYIRIRHVSVGHAGIWAVDTSFRVYQLQGGSWQRAPGFLKQVDAGGNVFAVGVSSQSNASCLSTGSILFSGRTDGWTQVRSGLTYYSCGLYGCWGVGTREQYVLYSLAHNCTMSGWTHVPGLSLKMVEVGSDGRVFGVTLSGEVYERTGIDSARRQGLRWTQHPMCMSMVHVSYDLGRLWVVSTSGLMMQCTI</sequence>
<dbReference type="PANTHER" id="PTHR23250:SF3">
    <property type="entry name" value="FISH-EGG LECTIN-LIKE ISOFORM X1-RELATED"/>
    <property type="match status" value="1"/>
</dbReference>
<protein>
    <submittedName>
        <fullName evidence="4">Fish-egg lectin-like</fullName>
    </submittedName>
</protein>
<dbReference type="Ensembl" id="ENSMMDT00005053585.1">
    <property type="protein sequence ID" value="ENSMMDP00005052560.1"/>
    <property type="gene ID" value="ENSMMDG00005023689.1"/>
</dbReference>
<dbReference type="GO" id="GO:0030246">
    <property type="term" value="F:carbohydrate binding"/>
    <property type="evidence" value="ECO:0007669"/>
    <property type="project" value="UniProtKB-KW"/>
</dbReference>
<feature type="signal peptide" evidence="3">
    <location>
        <begin position="1"/>
        <end position="19"/>
    </location>
</feature>
<evidence type="ECO:0000313" key="4">
    <source>
        <dbReference type="Ensembl" id="ENSMMDP00005052560.1"/>
    </source>
</evidence>
<keyword evidence="3" id="KW-0732">Signal</keyword>
<evidence type="ECO:0000256" key="1">
    <source>
        <dbReference type="ARBA" id="ARBA00022734"/>
    </source>
</evidence>
<organism evidence="4 5">
    <name type="scientific">Myripristis murdjan</name>
    <name type="common">pinecone soldierfish</name>
    <dbReference type="NCBI Taxonomy" id="586833"/>
    <lineage>
        <taxon>Eukaryota</taxon>
        <taxon>Metazoa</taxon>
        <taxon>Chordata</taxon>
        <taxon>Craniata</taxon>
        <taxon>Vertebrata</taxon>
        <taxon>Euteleostomi</taxon>
        <taxon>Actinopterygii</taxon>
        <taxon>Neopterygii</taxon>
        <taxon>Teleostei</taxon>
        <taxon>Neoteleostei</taxon>
        <taxon>Acanthomorphata</taxon>
        <taxon>Holocentriformes</taxon>
        <taxon>Holocentridae</taxon>
        <taxon>Myripristis</taxon>
    </lineage>
</organism>
<dbReference type="AlphaFoldDB" id="A0A668ACM8"/>
<dbReference type="SMART" id="SM00706">
    <property type="entry name" value="TECPR"/>
    <property type="match status" value="3"/>
</dbReference>
<gene>
    <name evidence="4" type="primary">LOC115355599</name>
</gene>
<name>A0A668ACM8_9TELE</name>